<dbReference type="InterPro" id="IPR005079">
    <property type="entry name" value="Peptidase_C45_hydrolase"/>
</dbReference>
<dbReference type="PANTHER" id="PTHR34180">
    <property type="entry name" value="PEPTIDASE C45"/>
    <property type="match status" value="1"/>
</dbReference>
<dbReference type="Gene3D" id="3.60.60.10">
    <property type="entry name" value="Penicillin V Acylase, Chain A"/>
    <property type="match status" value="1"/>
</dbReference>
<dbReference type="InterPro" id="IPR047794">
    <property type="entry name" value="C45_proenzyme-like"/>
</dbReference>
<gene>
    <name evidence="2" type="ORF">BEMITA_LOCUS4792</name>
</gene>
<dbReference type="AlphaFoldDB" id="A0A9P0A8Y0"/>
<dbReference type="PANTHER" id="PTHR34180:SF1">
    <property type="entry name" value="BETA-ALANYL-DOPAMINE_CARCININE HYDROLASE"/>
    <property type="match status" value="1"/>
</dbReference>
<reference evidence="2" key="1">
    <citation type="submission" date="2021-12" db="EMBL/GenBank/DDBJ databases">
        <authorList>
            <person name="King R."/>
        </authorList>
    </citation>
    <scope>NUCLEOTIDE SEQUENCE</scope>
</reference>
<feature type="domain" description="Peptidase C45 hydrolase" evidence="1">
    <location>
        <begin position="134"/>
        <end position="379"/>
    </location>
</feature>
<dbReference type="Gene3D" id="1.10.10.2120">
    <property type="match status" value="1"/>
</dbReference>
<dbReference type="InterPro" id="IPR047801">
    <property type="entry name" value="Peptidase_C45"/>
</dbReference>
<dbReference type="Proteomes" id="UP001152759">
    <property type="component" value="Chromosome 2"/>
</dbReference>
<evidence type="ECO:0000313" key="2">
    <source>
        <dbReference type="EMBL" id="CAH0385576.1"/>
    </source>
</evidence>
<sequence length="392" mass="44052">MDSIPKHTSLGRRECIPILHTRGTHYEIGFDIGRTFASLIHSFLSIYDPLNQEVLPVYETPDGKRVYEETLNHCVEHFPQYVDEIKGTAEGAGVPFHKLFLLHMEDIVPNVVSQRRGETPEVRQAPVGCSSICVNQPNNEVLSHNEDALHYVLNHFYLVSAHVISEEPQGRWKVKEEKFTSLCYAGHLPGFTMSYNHHGFIYSINIINPKHLVSGKTPRYFLTRALLAAENLMQAQQILRDHGSGSADGISVNMTFLNQEGDRLFHNAEIGPALNGASESPLDILTASPGEHIFHTNKYLRLKNIEEAGGRIIDSSEHRLDALNQFVSPKKCEDVLQMLGDQSDAELPVYCDSGYVRTIATGVFDCVKRTWTIYADNPKTHEPLIVIPLQTK</sequence>
<evidence type="ECO:0000259" key="1">
    <source>
        <dbReference type="Pfam" id="PF03417"/>
    </source>
</evidence>
<dbReference type="Pfam" id="PF03417">
    <property type="entry name" value="AAT"/>
    <property type="match status" value="1"/>
</dbReference>
<accession>A0A9P0A8Y0</accession>
<organism evidence="2 3">
    <name type="scientific">Bemisia tabaci</name>
    <name type="common">Sweetpotato whitefly</name>
    <name type="synonym">Aleurodes tabaci</name>
    <dbReference type="NCBI Taxonomy" id="7038"/>
    <lineage>
        <taxon>Eukaryota</taxon>
        <taxon>Metazoa</taxon>
        <taxon>Ecdysozoa</taxon>
        <taxon>Arthropoda</taxon>
        <taxon>Hexapoda</taxon>
        <taxon>Insecta</taxon>
        <taxon>Pterygota</taxon>
        <taxon>Neoptera</taxon>
        <taxon>Paraneoptera</taxon>
        <taxon>Hemiptera</taxon>
        <taxon>Sternorrhyncha</taxon>
        <taxon>Aleyrodoidea</taxon>
        <taxon>Aleyrodidae</taxon>
        <taxon>Aleyrodinae</taxon>
        <taxon>Bemisia</taxon>
    </lineage>
</organism>
<dbReference type="EMBL" id="OU963863">
    <property type="protein sequence ID" value="CAH0385576.1"/>
    <property type="molecule type" value="Genomic_DNA"/>
</dbReference>
<dbReference type="NCBIfam" id="NF040521">
    <property type="entry name" value="C45_proenzyme"/>
    <property type="match status" value="1"/>
</dbReference>
<proteinExistence type="predicted"/>
<protein>
    <recommendedName>
        <fullName evidence="1">Peptidase C45 hydrolase domain-containing protein</fullName>
    </recommendedName>
</protein>
<name>A0A9P0A8Y0_BEMTA</name>
<dbReference type="KEGG" id="btab:109039640"/>
<keyword evidence="3" id="KW-1185">Reference proteome</keyword>
<evidence type="ECO:0000313" key="3">
    <source>
        <dbReference type="Proteomes" id="UP001152759"/>
    </source>
</evidence>